<keyword evidence="5" id="KW-1185">Reference proteome</keyword>
<feature type="domain" description="WYL" evidence="2">
    <location>
        <begin position="134"/>
        <end position="198"/>
    </location>
</feature>
<dbReference type="Pfam" id="PF25583">
    <property type="entry name" value="WCX"/>
    <property type="match status" value="1"/>
</dbReference>
<feature type="domain" description="WCX" evidence="3">
    <location>
        <begin position="219"/>
        <end position="287"/>
    </location>
</feature>
<keyword evidence="4" id="KW-0238">DNA-binding</keyword>
<dbReference type="Gene3D" id="1.10.10.10">
    <property type="entry name" value="Winged helix-like DNA-binding domain superfamily/Winged helix DNA-binding domain"/>
    <property type="match status" value="1"/>
</dbReference>
<dbReference type="EMBL" id="FOXD01000028">
    <property type="protein sequence ID" value="SFQ31820.1"/>
    <property type="molecule type" value="Genomic_DNA"/>
</dbReference>
<dbReference type="GO" id="GO:0003677">
    <property type="term" value="F:DNA binding"/>
    <property type="evidence" value="ECO:0007669"/>
    <property type="project" value="UniProtKB-KW"/>
</dbReference>
<reference evidence="5" key="1">
    <citation type="submission" date="2016-10" db="EMBL/GenBank/DDBJ databases">
        <authorList>
            <person name="Varghese N."/>
            <person name="Submissions S."/>
        </authorList>
    </citation>
    <scope>NUCLEOTIDE SEQUENCE [LARGE SCALE GENOMIC DNA]</scope>
    <source>
        <strain evidence="5">S7</strain>
    </source>
</reference>
<evidence type="ECO:0000259" key="3">
    <source>
        <dbReference type="Pfam" id="PF25583"/>
    </source>
</evidence>
<dbReference type="Proteomes" id="UP000198892">
    <property type="component" value="Unassembled WGS sequence"/>
</dbReference>
<dbReference type="InterPro" id="IPR057727">
    <property type="entry name" value="WCX_dom"/>
</dbReference>
<dbReference type="Pfam" id="PF13280">
    <property type="entry name" value="WYL"/>
    <property type="match status" value="1"/>
</dbReference>
<dbReference type="STRING" id="1884432.SAMN05518683_12834"/>
<dbReference type="OrthoDB" id="9815009at2"/>
<protein>
    <submittedName>
        <fullName evidence="4">Predicted DNA-binding transcriptional regulator YafY, contains an HTH and WYL domains</fullName>
    </submittedName>
</protein>
<dbReference type="InterPro" id="IPR051534">
    <property type="entry name" value="CBASS_pafABC_assoc_protein"/>
</dbReference>
<gene>
    <name evidence="4" type="ORF">SAMN05518683_12834</name>
</gene>
<dbReference type="InterPro" id="IPR013196">
    <property type="entry name" value="HTH_11"/>
</dbReference>
<proteinExistence type="predicted"/>
<accession>A0A1I5XIP8</accession>
<evidence type="ECO:0000313" key="4">
    <source>
        <dbReference type="EMBL" id="SFQ31820.1"/>
    </source>
</evidence>
<organism evidence="4 5">
    <name type="scientific">Salibacterium halotolerans</name>
    <dbReference type="NCBI Taxonomy" id="1884432"/>
    <lineage>
        <taxon>Bacteria</taxon>
        <taxon>Bacillati</taxon>
        <taxon>Bacillota</taxon>
        <taxon>Bacilli</taxon>
        <taxon>Bacillales</taxon>
        <taxon>Bacillaceae</taxon>
    </lineage>
</organism>
<dbReference type="InterPro" id="IPR026881">
    <property type="entry name" value="WYL_dom"/>
</dbReference>
<sequence>MRLDRLLGITMTLLTKKRVTATELASRYEVSVRTIYRDIDLISQSGIPVASFSGTDGGFELLSGYFLTKQHFTIEDFSMIYHLLKGVEGAVGGAKYTALLNKLSTLQPALLNSERQDKITFDISASDEQKAIILPLLEAIDQLNKVVFTYTDASGQVSERKVEPLNLLWEQGSWYMNGYCLSRKDKRLFRVSRIDNLNVLEEHFHRRSEYKRPKQERGIDVHLRFDLTACPRVFEQFPGKFTNHGAFIDVQTIFYSREYAVSVILSYGEKVEIISPDYLQDELLQQINHVQNIYLD</sequence>
<dbReference type="PANTHER" id="PTHR34580">
    <property type="match status" value="1"/>
</dbReference>
<evidence type="ECO:0000259" key="1">
    <source>
        <dbReference type="Pfam" id="PF08279"/>
    </source>
</evidence>
<dbReference type="PANTHER" id="PTHR34580:SF1">
    <property type="entry name" value="PROTEIN PAFC"/>
    <property type="match status" value="1"/>
</dbReference>
<feature type="domain" description="Helix-turn-helix type 11" evidence="1">
    <location>
        <begin position="12"/>
        <end position="52"/>
    </location>
</feature>
<evidence type="ECO:0000313" key="5">
    <source>
        <dbReference type="Proteomes" id="UP000198892"/>
    </source>
</evidence>
<dbReference type="AlphaFoldDB" id="A0A1I5XIP8"/>
<name>A0A1I5XIP8_9BACI</name>
<dbReference type="Pfam" id="PF08279">
    <property type="entry name" value="HTH_11"/>
    <property type="match status" value="1"/>
</dbReference>
<evidence type="ECO:0000259" key="2">
    <source>
        <dbReference type="Pfam" id="PF13280"/>
    </source>
</evidence>
<dbReference type="InterPro" id="IPR036388">
    <property type="entry name" value="WH-like_DNA-bd_sf"/>
</dbReference>
<dbReference type="PROSITE" id="PS52050">
    <property type="entry name" value="WYL"/>
    <property type="match status" value="1"/>
</dbReference>
<dbReference type="SUPFAM" id="SSF46785">
    <property type="entry name" value="Winged helix' DNA-binding domain"/>
    <property type="match status" value="1"/>
</dbReference>
<dbReference type="InterPro" id="IPR036390">
    <property type="entry name" value="WH_DNA-bd_sf"/>
</dbReference>